<proteinExistence type="predicted"/>
<evidence type="ECO:0000256" key="1">
    <source>
        <dbReference type="SAM" id="MobiDB-lite"/>
    </source>
</evidence>
<dbReference type="Proteomes" id="UP000007014">
    <property type="component" value="Chloroplast"/>
</dbReference>
<keyword evidence="3" id="KW-1185">Reference proteome</keyword>
<dbReference type="AlphaFoldDB" id="Q85G38"/>
<keyword evidence="2" id="KW-0150">Chloroplast</keyword>
<feature type="region of interest" description="Disordered" evidence="1">
    <location>
        <begin position="1"/>
        <end position="20"/>
    </location>
</feature>
<sequence>MLSGFIRKSLRSPHSPDRLHPLAHLRSRGAALGGEWGSLGLDSLP</sequence>
<reference evidence="2" key="1">
    <citation type="journal article" date="2003" name="DNA Res.">
        <title>Complete sequence and analysis of the plastid genome of the unicellular red alga Cyanidioschyzon merolae.</title>
        <authorList>
            <person name="Ohta N."/>
            <person name="Matsuzaki M."/>
            <person name="Misumi O."/>
            <person name="Miyagishima S."/>
            <person name="Nozaki H."/>
            <person name="Tanaka K."/>
            <person name="Shin-i T."/>
            <person name="Kohara Y."/>
            <person name="Kuroiwa T."/>
        </authorList>
    </citation>
    <scope>NUCLEOTIDE SEQUENCE [LARGE SCALE GENOMIC DNA]</scope>
    <source>
        <strain evidence="2">10D</strain>
    </source>
</reference>
<name>Q85G38_CYAM1</name>
<evidence type="ECO:0000313" key="2">
    <source>
        <dbReference type="EMBL" id="BAC76153.1"/>
    </source>
</evidence>
<evidence type="ECO:0000313" key="3">
    <source>
        <dbReference type="Proteomes" id="UP000007014"/>
    </source>
</evidence>
<dbReference type="KEGG" id="cme:CymeCp059"/>
<geneLocation type="chloroplast" evidence="2"/>
<accession>Q85G38</accession>
<dbReference type="GeneID" id="844919"/>
<dbReference type="RefSeq" id="NP_848991.1">
    <property type="nucleotide sequence ID" value="NC_004799.1"/>
</dbReference>
<dbReference type="HOGENOM" id="CLU_3208326_0_0_1"/>
<protein>
    <submittedName>
        <fullName evidence="2">Uncharacterized protein</fullName>
    </submittedName>
</protein>
<organism evidence="2 3">
    <name type="scientific">Cyanidioschyzon merolae (strain NIES-3377 / 10D)</name>
    <name type="common">Unicellular red alga</name>
    <dbReference type="NCBI Taxonomy" id="280699"/>
    <lineage>
        <taxon>Eukaryota</taxon>
        <taxon>Rhodophyta</taxon>
        <taxon>Bangiophyceae</taxon>
        <taxon>Cyanidiales</taxon>
        <taxon>Cyanidiaceae</taxon>
        <taxon>Cyanidioschyzon</taxon>
    </lineage>
</organism>
<dbReference type="EMBL" id="AB002583">
    <property type="protein sequence ID" value="BAC76153.1"/>
    <property type="molecule type" value="Genomic_DNA"/>
</dbReference>
<keyword evidence="2" id="KW-0934">Plastid</keyword>
<dbReference type="Gramene" id="CMV068CT">
    <property type="protein sequence ID" value="CMV068CT"/>
    <property type="gene ID" value="CMV068C"/>
</dbReference>